<dbReference type="KEGG" id="mpp:MICPUCDRAFT_62901"/>
<accession>C1N0Q3</accession>
<feature type="compositionally biased region" description="Low complexity" evidence="1">
    <location>
        <begin position="115"/>
        <end position="125"/>
    </location>
</feature>
<dbReference type="GeneID" id="9687119"/>
<evidence type="ECO:0000313" key="3">
    <source>
        <dbReference type="EMBL" id="EEH54060.1"/>
    </source>
</evidence>
<dbReference type="AlphaFoldDB" id="C1N0Q3"/>
<feature type="transmembrane region" description="Helical" evidence="2">
    <location>
        <begin position="46"/>
        <end position="75"/>
    </location>
</feature>
<evidence type="ECO:0000313" key="4">
    <source>
        <dbReference type="Proteomes" id="UP000001876"/>
    </source>
</evidence>
<keyword evidence="2" id="KW-0812">Transmembrane</keyword>
<name>C1N0Q3_MICPC</name>
<keyword evidence="2" id="KW-0472">Membrane</keyword>
<dbReference type="RefSeq" id="XP_003061430.1">
    <property type="nucleotide sequence ID" value="XM_003061384.1"/>
</dbReference>
<sequence>MAKPHPKARADRDGTDLTTAHAAISTVRVARGVDEKMEKRETTAALLYDLTIFSKVVFIITPVIVVAFALPLGFLLAELEGWDDIDGFYYLMSVLCGLPNGLTDESPTRTRARRWTSSSCSGRGA</sequence>
<dbReference type="EMBL" id="GG663744">
    <property type="protein sequence ID" value="EEH54060.1"/>
    <property type="molecule type" value="Genomic_DNA"/>
</dbReference>
<organism evidence="4">
    <name type="scientific">Micromonas pusilla (strain CCMP1545)</name>
    <name type="common">Picoplanktonic green alga</name>
    <dbReference type="NCBI Taxonomy" id="564608"/>
    <lineage>
        <taxon>Eukaryota</taxon>
        <taxon>Viridiplantae</taxon>
        <taxon>Chlorophyta</taxon>
        <taxon>Mamiellophyceae</taxon>
        <taxon>Mamiellales</taxon>
        <taxon>Mamiellaceae</taxon>
        <taxon>Micromonas</taxon>
    </lineage>
</organism>
<keyword evidence="4" id="KW-1185">Reference proteome</keyword>
<protein>
    <submittedName>
        <fullName evidence="3">Predicted protein</fullName>
    </submittedName>
</protein>
<dbReference type="Proteomes" id="UP000001876">
    <property type="component" value="Unassembled WGS sequence"/>
</dbReference>
<reference evidence="3 4" key="1">
    <citation type="journal article" date="2009" name="Science">
        <title>Green evolution and dynamic adaptations revealed by genomes of the marine picoeukaryotes Micromonas.</title>
        <authorList>
            <person name="Worden A.Z."/>
            <person name="Lee J.H."/>
            <person name="Mock T."/>
            <person name="Rouze P."/>
            <person name="Simmons M.P."/>
            <person name="Aerts A.L."/>
            <person name="Allen A.E."/>
            <person name="Cuvelier M.L."/>
            <person name="Derelle E."/>
            <person name="Everett M.V."/>
            <person name="Foulon E."/>
            <person name="Grimwood J."/>
            <person name="Gundlach H."/>
            <person name="Henrissat B."/>
            <person name="Napoli C."/>
            <person name="McDonald S.M."/>
            <person name="Parker M.S."/>
            <person name="Rombauts S."/>
            <person name="Salamov A."/>
            <person name="Von Dassow P."/>
            <person name="Badger J.H."/>
            <person name="Coutinho P.M."/>
            <person name="Demir E."/>
            <person name="Dubchak I."/>
            <person name="Gentemann C."/>
            <person name="Eikrem W."/>
            <person name="Gready J.E."/>
            <person name="John U."/>
            <person name="Lanier W."/>
            <person name="Lindquist E.A."/>
            <person name="Lucas S."/>
            <person name="Mayer K.F."/>
            <person name="Moreau H."/>
            <person name="Not F."/>
            <person name="Otillar R."/>
            <person name="Panaud O."/>
            <person name="Pangilinan J."/>
            <person name="Paulsen I."/>
            <person name="Piegu B."/>
            <person name="Poliakov A."/>
            <person name="Robbens S."/>
            <person name="Schmutz J."/>
            <person name="Toulza E."/>
            <person name="Wyss T."/>
            <person name="Zelensky A."/>
            <person name="Zhou K."/>
            <person name="Armbrust E.V."/>
            <person name="Bhattacharya D."/>
            <person name="Goodenough U.W."/>
            <person name="Van de Peer Y."/>
            <person name="Grigoriev I.V."/>
        </authorList>
    </citation>
    <scope>NUCLEOTIDE SEQUENCE [LARGE SCALE GENOMIC DNA]</scope>
    <source>
        <strain evidence="3 4">CCMP1545</strain>
    </source>
</reference>
<gene>
    <name evidence="3" type="ORF">MICPUCDRAFT_62901</name>
</gene>
<feature type="region of interest" description="Disordered" evidence="1">
    <location>
        <begin position="106"/>
        <end position="125"/>
    </location>
</feature>
<evidence type="ECO:0000256" key="1">
    <source>
        <dbReference type="SAM" id="MobiDB-lite"/>
    </source>
</evidence>
<keyword evidence="2" id="KW-1133">Transmembrane helix</keyword>
<proteinExistence type="predicted"/>
<evidence type="ECO:0000256" key="2">
    <source>
        <dbReference type="SAM" id="Phobius"/>
    </source>
</evidence>